<organism evidence="3 4">
    <name type="scientific">Paspalum notatum var. saurae</name>
    <dbReference type="NCBI Taxonomy" id="547442"/>
    <lineage>
        <taxon>Eukaryota</taxon>
        <taxon>Viridiplantae</taxon>
        <taxon>Streptophyta</taxon>
        <taxon>Embryophyta</taxon>
        <taxon>Tracheophyta</taxon>
        <taxon>Spermatophyta</taxon>
        <taxon>Magnoliopsida</taxon>
        <taxon>Liliopsida</taxon>
        <taxon>Poales</taxon>
        <taxon>Poaceae</taxon>
        <taxon>PACMAD clade</taxon>
        <taxon>Panicoideae</taxon>
        <taxon>Andropogonodae</taxon>
        <taxon>Paspaleae</taxon>
        <taxon>Paspalinae</taxon>
        <taxon>Paspalum</taxon>
    </lineage>
</organism>
<dbReference type="Pfam" id="PF13966">
    <property type="entry name" value="zf-RVT"/>
    <property type="match status" value="1"/>
</dbReference>
<feature type="transmembrane region" description="Helical" evidence="1">
    <location>
        <begin position="76"/>
        <end position="98"/>
    </location>
</feature>
<keyword evidence="4" id="KW-1185">Reference proteome</keyword>
<sequence>MGHDVKKATNMKLILCAFEHLSGLKINYHKSELFCYGEASKFQEQYSQRINNKDWREVENRFEKKLSSWKGKHLSYGGRLVLINSCLTSLALFMLSFFEIPRGVLKKLDYYRSRFFWQGDGPKKKYRLDKWKILCTPKEQGVLRNKFGNQTTLPSKKKPGDSQFWSGLMKVKPIFLNGESINGSQERFWEDNWLGNILLSEQYPVIYNIVHRKHDIVATVMSISIFSESTGRESNKLQAWHDLVGKITNIILNDQPDQFRWLLTKNGLFTVHSMYKQLISIDVFVPNRFVWQLKVPHKIKIFIWLLFRRVILTKDNLIRRHWQCSKQCCFCSADETIQHLRYIGQDFRCYYKRRSEVLCERHVVLWRPPQ</sequence>
<evidence type="ECO:0000313" key="3">
    <source>
        <dbReference type="EMBL" id="WVZ62675.1"/>
    </source>
</evidence>
<dbReference type="PANTHER" id="PTHR33116">
    <property type="entry name" value="REVERSE TRANSCRIPTASE ZINC-BINDING DOMAIN-CONTAINING PROTEIN-RELATED-RELATED"/>
    <property type="match status" value="1"/>
</dbReference>
<protein>
    <recommendedName>
        <fullName evidence="2">Reverse transcriptase zinc-binding domain-containing protein</fullName>
    </recommendedName>
</protein>
<keyword evidence="1" id="KW-0472">Membrane</keyword>
<keyword evidence="1" id="KW-1133">Transmembrane helix</keyword>
<evidence type="ECO:0000259" key="2">
    <source>
        <dbReference type="Pfam" id="PF13966"/>
    </source>
</evidence>
<dbReference type="Proteomes" id="UP001341281">
    <property type="component" value="Chromosome 03"/>
</dbReference>
<reference evidence="3 4" key="1">
    <citation type="submission" date="2024-02" db="EMBL/GenBank/DDBJ databases">
        <title>High-quality chromosome-scale genome assembly of Pensacola bahiagrass (Paspalum notatum Flugge var. saurae).</title>
        <authorList>
            <person name="Vega J.M."/>
            <person name="Podio M."/>
            <person name="Orjuela J."/>
            <person name="Siena L.A."/>
            <person name="Pessino S.C."/>
            <person name="Combes M.C."/>
            <person name="Mariac C."/>
            <person name="Albertini E."/>
            <person name="Pupilli F."/>
            <person name="Ortiz J.P.A."/>
            <person name="Leblanc O."/>
        </authorList>
    </citation>
    <scope>NUCLEOTIDE SEQUENCE [LARGE SCALE GENOMIC DNA]</scope>
    <source>
        <strain evidence="3">R1</strain>
        <tissue evidence="3">Leaf</tissue>
    </source>
</reference>
<name>A0AAQ3SXT5_PASNO</name>
<dbReference type="EMBL" id="CP144747">
    <property type="protein sequence ID" value="WVZ62675.1"/>
    <property type="molecule type" value="Genomic_DNA"/>
</dbReference>
<keyword evidence="1" id="KW-0812">Transmembrane</keyword>
<dbReference type="InterPro" id="IPR026960">
    <property type="entry name" value="RVT-Znf"/>
</dbReference>
<proteinExistence type="predicted"/>
<evidence type="ECO:0000256" key="1">
    <source>
        <dbReference type="SAM" id="Phobius"/>
    </source>
</evidence>
<accession>A0AAQ3SXT5</accession>
<dbReference type="PANTHER" id="PTHR33116:SF87">
    <property type="entry name" value="OS01G0158850 PROTEIN"/>
    <property type="match status" value="1"/>
</dbReference>
<dbReference type="AlphaFoldDB" id="A0AAQ3SXT5"/>
<gene>
    <name evidence="3" type="ORF">U9M48_012391</name>
</gene>
<feature type="domain" description="Reverse transcriptase zinc-binding" evidence="2">
    <location>
        <begin position="269"/>
        <end position="340"/>
    </location>
</feature>
<evidence type="ECO:0000313" key="4">
    <source>
        <dbReference type="Proteomes" id="UP001341281"/>
    </source>
</evidence>